<reference evidence="1 2" key="1">
    <citation type="journal article" date="2014" name="Genome Announc.">
        <title>Draft Genome Sequence of Paenibacillus pini JCM 16418T, Isolated from the Rhizosphere of Pine Tree.</title>
        <authorList>
            <person name="Yuki M."/>
            <person name="Oshima K."/>
            <person name="Suda W."/>
            <person name="Oshida Y."/>
            <person name="Kitamura K."/>
            <person name="Iida Y."/>
            <person name="Hattori M."/>
            <person name="Ohkuma M."/>
        </authorList>
    </citation>
    <scope>NUCLEOTIDE SEQUENCE [LARGE SCALE GENOMIC DNA]</scope>
    <source>
        <strain evidence="1 2">JCM 16418</strain>
    </source>
</reference>
<evidence type="ECO:0000313" key="2">
    <source>
        <dbReference type="Proteomes" id="UP000019364"/>
    </source>
</evidence>
<keyword evidence="2" id="KW-1185">Reference proteome</keyword>
<dbReference type="STRING" id="1236976.JCM16418_540"/>
<proteinExistence type="predicted"/>
<dbReference type="OrthoDB" id="2665894at2"/>
<organism evidence="1 2">
    <name type="scientific">Paenibacillus pini JCM 16418</name>
    <dbReference type="NCBI Taxonomy" id="1236976"/>
    <lineage>
        <taxon>Bacteria</taxon>
        <taxon>Bacillati</taxon>
        <taxon>Bacillota</taxon>
        <taxon>Bacilli</taxon>
        <taxon>Bacillales</taxon>
        <taxon>Paenibacillaceae</taxon>
        <taxon>Paenibacillus</taxon>
    </lineage>
</organism>
<comment type="caution">
    <text evidence="1">The sequence shown here is derived from an EMBL/GenBank/DDBJ whole genome shotgun (WGS) entry which is preliminary data.</text>
</comment>
<gene>
    <name evidence="1" type="ORF">JCM16418_540</name>
</gene>
<evidence type="ECO:0000313" key="1">
    <source>
        <dbReference type="EMBL" id="GAF06575.1"/>
    </source>
</evidence>
<evidence type="ECO:0008006" key="3">
    <source>
        <dbReference type="Google" id="ProtNLM"/>
    </source>
</evidence>
<dbReference type="RefSeq" id="WP_036645713.1">
    <property type="nucleotide sequence ID" value="NZ_BAVZ01000001.1"/>
</dbReference>
<sequence>MQTIENNNNLLLKNVKYKIEHLDSEFESLTHAIPYEVEINRENSSVRHTYFIPESEEEYKIIEGYIISFIELLNKTLAEEYIHIYTFIESSTKFTIDELQMTRSYMKYKKNNRNNKSEFSCMINFIDGNIYKFNQNDYLLFDFIDSVIRESRNDVAHKFHMSKEKEIISKILVNNENVDGRLRAMYYDFVDIINCLYEVAHFYRLIISKAISN</sequence>
<dbReference type="AlphaFoldDB" id="W7Y6Q2"/>
<accession>W7Y6Q2</accession>
<dbReference type="Proteomes" id="UP000019364">
    <property type="component" value="Unassembled WGS sequence"/>
</dbReference>
<protein>
    <recommendedName>
        <fullName evidence="3">RiboL-PSP-HEPN domain-containing protein</fullName>
    </recommendedName>
</protein>
<name>W7Y6Q2_9BACL</name>
<dbReference type="EMBL" id="BAVZ01000001">
    <property type="protein sequence ID" value="GAF06575.1"/>
    <property type="molecule type" value="Genomic_DNA"/>
</dbReference>